<dbReference type="InterPro" id="IPR005944">
    <property type="entry name" value="Pro_iminopeptidase"/>
</dbReference>
<comment type="caution">
    <text evidence="3">The sequence shown here is derived from an EMBL/GenBank/DDBJ whole genome shotgun (WGS) entry which is preliminary data.</text>
</comment>
<dbReference type="InterPro" id="IPR013595">
    <property type="entry name" value="Pept_S33_TAP-like_C"/>
</dbReference>
<organism evidence="3 4">
    <name type="scientific">Kitasatospora paranensis</name>
    <dbReference type="NCBI Taxonomy" id="258053"/>
    <lineage>
        <taxon>Bacteria</taxon>
        <taxon>Bacillati</taxon>
        <taxon>Actinomycetota</taxon>
        <taxon>Actinomycetes</taxon>
        <taxon>Kitasatosporales</taxon>
        <taxon>Streptomycetaceae</taxon>
        <taxon>Kitasatospora</taxon>
    </lineage>
</organism>
<sequence length="450" mass="47547">MPENRERHGGRTIRLAVAIIPAASARPAAEPVVFMEGGPGGDAFGSIPFLIGSGVNRDHDLIVMAQRGTLHAQPNLACPEIDRFGAKAVGLVYDAPSTGRRLVRAAKECRDRLAAGGVELSAYNTTENAADFADLRKALGVERWNVYGYSYGTDLALTYLRLHPEGIRSVAIDSVAPPQVVSLPWTWDSAREGIGAILAACAAQPACQSRYPNLPDVLTEQVRRLEAHPLRLTAQPPAGGTPVEVVLDGGALVNLLVANAVKAVDVPAALDELAHGNPERFARAQAAGATPVVGEFAHGLTQSVACSEWVPGFSESDLLAAGRRAFPGWPDSVLAQAPQLPFEHDVCRVWNVPDRTAVQRVTTRSTVPALIVSGSFDAKTGASWGRYTARTLPRSTAVLIPGIGHWVVPQSPCAQSVLASFLARPTAPDTTCAAGLTPQPFTITPEPETA</sequence>
<evidence type="ECO:0000313" key="4">
    <source>
        <dbReference type="Proteomes" id="UP001596435"/>
    </source>
</evidence>
<dbReference type="PANTHER" id="PTHR43722:SF1">
    <property type="entry name" value="PROLINE IMINOPEPTIDASE"/>
    <property type="match status" value="1"/>
</dbReference>
<dbReference type="Gene3D" id="3.40.50.1820">
    <property type="entry name" value="alpha/beta hydrolase"/>
    <property type="match status" value="1"/>
</dbReference>
<feature type="domain" description="Peptidase S33 tripeptidyl aminopeptidase-like C-terminal" evidence="2">
    <location>
        <begin position="346"/>
        <end position="431"/>
    </location>
</feature>
<dbReference type="RefSeq" id="WP_380231028.1">
    <property type="nucleotide sequence ID" value="NZ_JBHSVH010000002.1"/>
</dbReference>
<dbReference type="Pfam" id="PF08386">
    <property type="entry name" value="Abhydrolase_4"/>
    <property type="match status" value="1"/>
</dbReference>
<accession>A0ABW2FVS2</accession>
<dbReference type="Proteomes" id="UP001596435">
    <property type="component" value="Unassembled WGS sequence"/>
</dbReference>
<evidence type="ECO:0000259" key="1">
    <source>
        <dbReference type="Pfam" id="PF00561"/>
    </source>
</evidence>
<dbReference type="Pfam" id="PF00561">
    <property type="entry name" value="Abhydrolase_1"/>
    <property type="match status" value="1"/>
</dbReference>
<keyword evidence="3" id="KW-0378">Hydrolase</keyword>
<evidence type="ECO:0000259" key="2">
    <source>
        <dbReference type="Pfam" id="PF08386"/>
    </source>
</evidence>
<gene>
    <name evidence="3" type="ORF">ACFQMG_11800</name>
</gene>
<evidence type="ECO:0000313" key="3">
    <source>
        <dbReference type="EMBL" id="MFC7180237.1"/>
    </source>
</evidence>
<dbReference type="InterPro" id="IPR029058">
    <property type="entry name" value="AB_hydrolase_fold"/>
</dbReference>
<dbReference type="SUPFAM" id="SSF53474">
    <property type="entry name" value="alpha/beta-Hydrolases"/>
    <property type="match status" value="1"/>
</dbReference>
<dbReference type="EMBL" id="JBHTAJ010000018">
    <property type="protein sequence ID" value="MFC7180237.1"/>
    <property type="molecule type" value="Genomic_DNA"/>
</dbReference>
<dbReference type="PANTHER" id="PTHR43722">
    <property type="entry name" value="PROLINE IMINOPEPTIDASE"/>
    <property type="match status" value="1"/>
</dbReference>
<dbReference type="InterPro" id="IPR000073">
    <property type="entry name" value="AB_hydrolase_1"/>
</dbReference>
<proteinExistence type="predicted"/>
<feature type="domain" description="AB hydrolase-1" evidence="1">
    <location>
        <begin position="31"/>
        <end position="192"/>
    </location>
</feature>
<keyword evidence="4" id="KW-1185">Reference proteome</keyword>
<dbReference type="GO" id="GO:0016787">
    <property type="term" value="F:hydrolase activity"/>
    <property type="evidence" value="ECO:0007669"/>
    <property type="project" value="UniProtKB-KW"/>
</dbReference>
<reference evidence="4" key="1">
    <citation type="journal article" date="2019" name="Int. J. Syst. Evol. Microbiol.">
        <title>The Global Catalogue of Microorganisms (GCM) 10K type strain sequencing project: providing services to taxonomists for standard genome sequencing and annotation.</title>
        <authorList>
            <consortium name="The Broad Institute Genomics Platform"/>
            <consortium name="The Broad Institute Genome Sequencing Center for Infectious Disease"/>
            <person name="Wu L."/>
            <person name="Ma J."/>
        </authorList>
    </citation>
    <scope>NUCLEOTIDE SEQUENCE [LARGE SCALE GENOMIC DNA]</scope>
    <source>
        <strain evidence="4">CGMCC 1.12859</strain>
    </source>
</reference>
<protein>
    <submittedName>
        <fullName evidence="3">Alpha/beta fold hydrolase</fullName>
    </submittedName>
</protein>
<name>A0ABW2FVS2_9ACTN</name>